<dbReference type="Pfam" id="PF07728">
    <property type="entry name" value="AAA_5"/>
    <property type="match status" value="1"/>
</dbReference>
<dbReference type="Proteomes" id="UP001157126">
    <property type="component" value="Unassembled WGS sequence"/>
</dbReference>
<organism evidence="3 4">
    <name type="scientific">Mobilicoccus caccae</name>
    <dbReference type="NCBI Taxonomy" id="1859295"/>
    <lineage>
        <taxon>Bacteria</taxon>
        <taxon>Bacillati</taxon>
        <taxon>Actinomycetota</taxon>
        <taxon>Actinomycetes</taxon>
        <taxon>Micrococcales</taxon>
        <taxon>Dermatophilaceae</taxon>
        <taxon>Mobilicoccus</taxon>
    </lineage>
</organism>
<name>A0ABQ6IVX6_9MICO</name>
<proteinExistence type="predicted"/>
<protein>
    <recommendedName>
        <fullName evidence="2">AAA+ ATPase domain-containing protein</fullName>
    </recommendedName>
</protein>
<dbReference type="InterPro" id="IPR003593">
    <property type="entry name" value="AAA+_ATPase"/>
</dbReference>
<dbReference type="InterPro" id="IPR011704">
    <property type="entry name" value="ATPase_dyneun-rel_AAA"/>
</dbReference>
<dbReference type="InterPro" id="IPR052934">
    <property type="entry name" value="Methyl-DNA_Rec/Restrict_Enz"/>
</dbReference>
<dbReference type="InterPro" id="IPR027417">
    <property type="entry name" value="P-loop_NTPase"/>
</dbReference>
<comment type="caution">
    <text evidence="3">The sequence shown here is derived from an EMBL/GenBank/DDBJ whole genome shotgun (WGS) entry which is preliminary data.</text>
</comment>
<dbReference type="PANTHER" id="PTHR37291:SF1">
    <property type="entry name" value="TYPE IV METHYL-DIRECTED RESTRICTION ENZYME ECOKMCRB SUBUNIT"/>
    <property type="match status" value="1"/>
</dbReference>
<reference evidence="4" key="1">
    <citation type="journal article" date="2019" name="Int. J. Syst. Evol. Microbiol.">
        <title>The Global Catalogue of Microorganisms (GCM) 10K type strain sequencing project: providing services to taxonomists for standard genome sequencing and annotation.</title>
        <authorList>
            <consortium name="The Broad Institute Genomics Platform"/>
            <consortium name="The Broad Institute Genome Sequencing Center for Infectious Disease"/>
            <person name="Wu L."/>
            <person name="Ma J."/>
        </authorList>
    </citation>
    <scope>NUCLEOTIDE SEQUENCE [LARGE SCALE GENOMIC DNA]</scope>
    <source>
        <strain evidence="4">NBRC 113072</strain>
    </source>
</reference>
<evidence type="ECO:0000313" key="3">
    <source>
        <dbReference type="EMBL" id="GMA41771.1"/>
    </source>
</evidence>
<feature type="region of interest" description="Disordered" evidence="1">
    <location>
        <begin position="276"/>
        <end position="303"/>
    </location>
</feature>
<evidence type="ECO:0000313" key="4">
    <source>
        <dbReference type="Proteomes" id="UP001157126"/>
    </source>
</evidence>
<feature type="domain" description="AAA+ ATPase" evidence="2">
    <location>
        <begin position="491"/>
        <end position="650"/>
    </location>
</feature>
<sequence>MQSDMDPTQAAALARSRPEPDMQIAREVSGLISHMLGDGRSTIDPETVIWTAEAAEDLRARVQDNPIMGTESGQWDKFDVQLAGAPRAVVLLAAELVFLREQPVRAAIPKTRREHVERVLAPLGETVHIPEAMSASLQRPSGEAGFNPGQAYNGALWKHIIWAATFVRHWANLPEPDREAARQDPWQLQRQMLAVDSDQADIRNALQFLAAPDAFEPISSGQMKKLIRDGLRNRIGGGSGDGPDAVDRDLYAIRGVLAAEKQGTFHFWSPGVDELWRKAPASPGDEEQDDDEQGGGGQEPRETHYWLYSPGEKAFAWPEFSEKGLMGIGWDGVGDLAQFSSREAIRQALDPDGSGGSMRNVVLALWQFQHEMTEGDVVFAKRGRSEIVGRGVVTSGPRYEPDRAEHRHVRSVEWTHKGSWPHPGDAAMKTLTDITRYHDYVDKLEALVVGPEDEHEPPKPPPTPPYDKGSFLSEVYLPESGYKRLSSLLLRKKNVILAGPPGVGKTFAAKRLAYSIIGAKDPSRVQVVQFHQSYSYEDFMMGYRPTESGGFMLAEGPFYRFCNRAADDPEHSYFFIVDEINRGNISKIFGELLMLIEADKRGHELRLLYKNETFSVPPNVFLIGMMNTADRSLAVLDYALRRRFGFFEMRPGFTSDGFTAWQSEAGSPTLDRLVETVVSLNAAIADDPALGRGFEIGHSFLSCPTDVSVDDSWLSSVVEDELIPLLEEYWFDEAARVQEWSSKLRAAVQ</sequence>
<evidence type="ECO:0000259" key="2">
    <source>
        <dbReference type="SMART" id="SM00382"/>
    </source>
</evidence>
<evidence type="ECO:0000256" key="1">
    <source>
        <dbReference type="SAM" id="MobiDB-lite"/>
    </source>
</evidence>
<dbReference type="SUPFAM" id="SSF52540">
    <property type="entry name" value="P-loop containing nucleoside triphosphate hydrolases"/>
    <property type="match status" value="1"/>
</dbReference>
<dbReference type="CDD" id="cd00009">
    <property type="entry name" value="AAA"/>
    <property type="match status" value="1"/>
</dbReference>
<gene>
    <name evidence="3" type="ORF">GCM10025883_38160</name>
</gene>
<feature type="compositionally biased region" description="Acidic residues" evidence="1">
    <location>
        <begin position="284"/>
        <end position="293"/>
    </location>
</feature>
<dbReference type="Gene3D" id="3.40.50.300">
    <property type="entry name" value="P-loop containing nucleotide triphosphate hydrolases"/>
    <property type="match status" value="1"/>
</dbReference>
<keyword evidence="4" id="KW-1185">Reference proteome</keyword>
<dbReference type="EMBL" id="BSUO01000001">
    <property type="protein sequence ID" value="GMA41771.1"/>
    <property type="molecule type" value="Genomic_DNA"/>
</dbReference>
<dbReference type="PANTHER" id="PTHR37291">
    <property type="entry name" value="5-METHYLCYTOSINE-SPECIFIC RESTRICTION ENZYME B"/>
    <property type="match status" value="1"/>
</dbReference>
<accession>A0ABQ6IVX6</accession>
<feature type="region of interest" description="Disordered" evidence="1">
    <location>
        <begin position="1"/>
        <end position="20"/>
    </location>
</feature>
<dbReference type="RefSeq" id="WP_284305292.1">
    <property type="nucleotide sequence ID" value="NZ_BSUO01000001.1"/>
</dbReference>
<dbReference type="SMART" id="SM00382">
    <property type="entry name" value="AAA"/>
    <property type="match status" value="1"/>
</dbReference>